<evidence type="ECO:0000313" key="3">
    <source>
        <dbReference type="Proteomes" id="UP000230750"/>
    </source>
</evidence>
<name>A0A2G8KUL1_STIJA</name>
<keyword evidence="3" id="KW-1185">Reference proteome</keyword>
<reference evidence="2 3" key="1">
    <citation type="journal article" date="2017" name="PLoS Biol.">
        <title>The sea cucumber genome provides insights into morphological evolution and visceral regeneration.</title>
        <authorList>
            <person name="Zhang X."/>
            <person name="Sun L."/>
            <person name="Yuan J."/>
            <person name="Sun Y."/>
            <person name="Gao Y."/>
            <person name="Zhang L."/>
            <person name="Li S."/>
            <person name="Dai H."/>
            <person name="Hamel J.F."/>
            <person name="Liu C."/>
            <person name="Yu Y."/>
            <person name="Liu S."/>
            <person name="Lin W."/>
            <person name="Guo K."/>
            <person name="Jin S."/>
            <person name="Xu P."/>
            <person name="Storey K.B."/>
            <person name="Huan P."/>
            <person name="Zhang T."/>
            <person name="Zhou Y."/>
            <person name="Zhang J."/>
            <person name="Lin C."/>
            <person name="Li X."/>
            <person name="Xing L."/>
            <person name="Huo D."/>
            <person name="Sun M."/>
            <person name="Wang L."/>
            <person name="Mercier A."/>
            <person name="Li F."/>
            <person name="Yang H."/>
            <person name="Xiang J."/>
        </authorList>
    </citation>
    <scope>NUCLEOTIDE SEQUENCE [LARGE SCALE GENOMIC DNA]</scope>
    <source>
        <strain evidence="2">Shaxun</strain>
        <tissue evidence="2">Muscle</tissue>
    </source>
</reference>
<gene>
    <name evidence="2" type="ORF">BSL78_11472</name>
    <name evidence="1" type="ORF">BSL78_29813</name>
</gene>
<organism evidence="2 3">
    <name type="scientific">Stichopus japonicus</name>
    <name type="common">Sea cucumber</name>
    <dbReference type="NCBI Taxonomy" id="307972"/>
    <lineage>
        <taxon>Eukaryota</taxon>
        <taxon>Metazoa</taxon>
        <taxon>Echinodermata</taxon>
        <taxon>Eleutherozoa</taxon>
        <taxon>Echinozoa</taxon>
        <taxon>Holothuroidea</taxon>
        <taxon>Aspidochirotacea</taxon>
        <taxon>Aspidochirotida</taxon>
        <taxon>Stichopodidae</taxon>
        <taxon>Apostichopus</taxon>
    </lineage>
</organism>
<evidence type="ECO:0000313" key="1">
    <source>
        <dbReference type="EMBL" id="PIK33375.1"/>
    </source>
</evidence>
<sequence length="175" mass="19329">MWRSAFRAATPDGRAVSAETSTAIPRMTCRRDRVKLSARLPCLETVGRFQGQTAWTAMLTMSTRAIAPASTSGTWRTSNARLLSLRGLPAVTAWSRQNRTMLPVSMTFVPARPVTRACATLSVRTRPSAVTREYSSTGETERSALSIVQRSVDYYSMNVDQRVRGPVSIKTFHSV</sequence>
<dbReference type="Proteomes" id="UP000230750">
    <property type="component" value="Unassembled WGS sequence"/>
</dbReference>
<accession>A0A2G8KUL1</accession>
<dbReference type="EMBL" id="MRZV01000362">
    <property type="protein sequence ID" value="PIK51662.1"/>
    <property type="molecule type" value="Genomic_DNA"/>
</dbReference>
<dbReference type="AlphaFoldDB" id="A0A2G8KUL1"/>
<dbReference type="EMBL" id="MRZV01002595">
    <property type="protein sequence ID" value="PIK33375.1"/>
    <property type="molecule type" value="Genomic_DNA"/>
</dbReference>
<proteinExistence type="predicted"/>
<evidence type="ECO:0000313" key="2">
    <source>
        <dbReference type="EMBL" id="PIK51662.1"/>
    </source>
</evidence>
<protein>
    <submittedName>
        <fullName evidence="2">Uncharacterized protein</fullName>
    </submittedName>
</protein>
<comment type="caution">
    <text evidence="2">The sequence shown here is derived from an EMBL/GenBank/DDBJ whole genome shotgun (WGS) entry which is preliminary data.</text>
</comment>